<name>A0AB39ZQ73_DROSZ</name>
<dbReference type="InterPro" id="IPR014716">
    <property type="entry name" value="Fibrinogen_a/b/g_C_1"/>
</dbReference>
<keyword evidence="10" id="KW-1185">Reference proteome</keyword>
<dbReference type="Proteomes" id="UP001652628">
    <property type="component" value="Chromosome 2R"/>
</dbReference>
<evidence type="ECO:0000256" key="6">
    <source>
        <dbReference type="ARBA" id="ARBA00023180"/>
    </source>
</evidence>
<reference evidence="11" key="1">
    <citation type="submission" date="2025-08" db="UniProtKB">
        <authorList>
            <consortium name="RefSeq"/>
        </authorList>
    </citation>
    <scope>IDENTIFICATION</scope>
</reference>
<dbReference type="InterPro" id="IPR036056">
    <property type="entry name" value="Fibrinogen-like_C"/>
</dbReference>
<dbReference type="SUPFAM" id="SSF56496">
    <property type="entry name" value="Fibrinogen C-terminal domain-like"/>
    <property type="match status" value="1"/>
</dbReference>
<evidence type="ECO:0000313" key="11">
    <source>
        <dbReference type="RefSeq" id="XP_016940866.4"/>
    </source>
</evidence>
<dbReference type="SMART" id="SM00186">
    <property type="entry name" value="FBG"/>
    <property type="match status" value="1"/>
</dbReference>
<dbReference type="GO" id="GO:0034116">
    <property type="term" value="P:positive regulation of heterotypic cell-cell adhesion"/>
    <property type="evidence" value="ECO:0007669"/>
    <property type="project" value="TreeGrafter"/>
</dbReference>
<evidence type="ECO:0000313" key="10">
    <source>
        <dbReference type="Proteomes" id="UP001652628"/>
    </source>
</evidence>
<keyword evidence="5" id="KW-1015">Disulfide bond</keyword>
<dbReference type="CDD" id="cd00087">
    <property type="entry name" value="FReD"/>
    <property type="match status" value="1"/>
</dbReference>
<protein>
    <submittedName>
        <fullName evidence="11">Fibrinogen-like protein 1</fullName>
    </submittedName>
</protein>
<evidence type="ECO:0000256" key="7">
    <source>
        <dbReference type="SAM" id="Coils"/>
    </source>
</evidence>
<dbReference type="GO" id="GO:0030674">
    <property type="term" value="F:protein-macromolecule adaptor activity"/>
    <property type="evidence" value="ECO:0007669"/>
    <property type="project" value="TreeGrafter"/>
</dbReference>
<keyword evidence="6" id="KW-0325">Glycoprotein</keyword>
<gene>
    <name evidence="11" type="primary">LOC108018018</name>
</gene>
<dbReference type="AlphaFoldDB" id="A0AB39ZQ73"/>
<dbReference type="PROSITE" id="PS51406">
    <property type="entry name" value="FIBRINOGEN_C_2"/>
    <property type="match status" value="1"/>
</dbReference>
<sequence length="417" mass="47792">MKSYFKFFLSFWLLNELSATGALLPNFYAGQSTENQCNGYCFSILKPVLYRSGQLEELLNLKNQVECKKELIDEQSREFVNQGEVIKALTGSIQSLQGEIKKKDTQISGQIEQLKNEIKSITKQNNDDKVKSLTETLKGLESRLENMSSQINNQTELIKAKNAEVVNLKEYIQDLQSTINNKLSTETISKKTDDIRVLKCSRQDSCPREGPSDIYNINLRGIGTFEAPCSSDGWLTIQKRFDGSENFDRPWKDYKEGFGNIRGEFFIGLEKLHVMTRERPHELYIKLGKVNGSTGFAHYDDFKIGSELESFVLSIGTYNGTVGDSLDYHRNQKFTTLDRDNDKHKEANCAKNENGGWWYTDCAFSKLNGKFYREGKTRHNKTNGIVWGTWHDDWTYSLSFVEIMIRPKTLLAFLPGK</sequence>
<dbReference type="Gene3D" id="1.10.287.1490">
    <property type="match status" value="1"/>
</dbReference>
<dbReference type="GO" id="GO:0005577">
    <property type="term" value="C:fibrinogen complex"/>
    <property type="evidence" value="ECO:0007669"/>
    <property type="project" value="TreeGrafter"/>
</dbReference>
<dbReference type="GO" id="GO:0005201">
    <property type="term" value="F:extracellular matrix structural constituent"/>
    <property type="evidence" value="ECO:0007669"/>
    <property type="project" value="TreeGrafter"/>
</dbReference>
<dbReference type="InterPro" id="IPR037579">
    <property type="entry name" value="FIB_ANG-like"/>
</dbReference>
<accession>A0AB39ZQ73</accession>
<dbReference type="Gene3D" id="3.90.215.10">
    <property type="entry name" value="Gamma Fibrinogen, chain A, domain 1"/>
    <property type="match status" value="1"/>
</dbReference>
<proteinExistence type="predicted"/>
<dbReference type="Pfam" id="PF00147">
    <property type="entry name" value="Fibrinogen_C"/>
    <property type="match status" value="1"/>
</dbReference>
<dbReference type="InterPro" id="IPR020837">
    <property type="entry name" value="Fibrinogen_CS"/>
</dbReference>
<dbReference type="RefSeq" id="XP_016940866.4">
    <property type="nucleotide sequence ID" value="XM_017085377.4"/>
</dbReference>
<evidence type="ECO:0000256" key="4">
    <source>
        <dbReference type="ARBA" id="ARBA00023054"/>
    </source>
</evidence>
<dbReference type="GeneID" id="108018018"/>
<dbReference type="PROSITE" id="PS00514">
    <property type="entry name" value="FIBRINOGEN_C_1"/>
    <property type="match status" value="1"/>
</dbReference>
<dbReference type="PANTHER" id="PTHR47221">
    <property type="entry name" value="FIBRINOGEN ALPHA CHAIN"/>
    <property type="match status" value="1"/>
</dbReference>
<keyword evidence="2" id="KW-0964">Secreted</keyword>
<dbReference type="Gene3D" id="4.10.530.10">
    <property type="entry name" value="Gamma-fibrinogen Carboxyl Terminal Fragment, domain 2"/>
    <property type="match status" value="1"/>
</dbReference>
<feature type="signal peptide" evidence="8">
    <location>
        <begin position="1"/>
        <end position="22"/>
    </location>
</feature>
<dbReference type="InterPro" id="IPR002181">
    <property type="entry name" value="Fibrinogen_a/b/g_C_dom"/>
</dbReference>
<dbReference type="PANTHER" id="PTHR47221:SF6">
    <property type="entry name" value="FIBRINOGEN ALPHA CHAIN"/>
    <property type="match status" value="1"/>
</dbReference>
<keyword evidence="4 7" id="KW-0175">Coiled coil</keyword>
<feature type="chain" id="PRO_5045311603" evidence="8">
    <location>
        <begin position="23"/>
        <end position="417"/>
    </location>
</feature>
<feature type="domain" description="Fibrinogen C-terminal" evidence="9">
    <location>
        <begin position="191"/>
        <end position="409"/>
    </location>
</feature>
<evidence type="ECO:0000256" key="1">
    <source>
        <dbReference type="ARBA" id="ARBA00004613"/>
    </source>
</evidence>
<keyword evidence="3 8" id="KW-0732">Signal</keyword>
<comment type="subcellular location">
    <subcellularLocation>
        <location evidence="1">Secreted</location>
    </subcellularLocation>
</comment>
<evidence type="ECO:0000256" key="8">
    <source>
        <dbReference type="SAM" id="SignalP"/>
    </source>
</evidence>
<evidence type="ECO:0000256" key="5">
    <source>
        <dbReference type="ARBA" id="ARBA00023157"/>
    </source>
</evidence>
<evidence type="ECO:0000259" key="9">
    <source>
        <dbReference type="PROSITE" id="PS51406"/>
    </source>
</evidence>
<feature type="coiled-coil region" evidence="7">
    <location>
        <begin position="111"/>
        <end position="178"/>
    </location>
</feature>
<evidence type="ECO:0000256" key="3">
    <source>
        <dbReference type="ARBA" id="ARBA00022729"/>
    </source>
</evidence>
<evidence type="ECO:0000256" key="2">
    <source>
        <dbReference type="ARBA" id="ARBA00022525"/>
    </source>
</evidence>
<organism evidence="10 11">
    <name type="scientific">Drosophila suzukii</name>
    <name type="common">Spotted-wing drosophila fruit fly</name>
    <dbReference type="NCBI Taxonomy" id="28584"/>
    <lineage>
        <taxon>Eukaryota</taxon>
        <taxon>Metazoa</taxon>
        <taxon>Ecdysozoa</taxon>
        <taxon>Arthropoda</taxon>
        <taxon>Hexapoda</taxon>
        <taxon>Insecta</taxon>
        <taxon>Pterygota</taxon>
        <taxon>Neoptera</taxon>
        <taxon>Endopterygota</taxon>
        <taxon>Diptera</taxon>
        <taxon>Brachycera</taxon>
        <taxon>Muscomorpha</taxon>
        <taxon>Ephydroidea</taxon>
        <taxon>Drosophilidae</taxon>
        <taxon>Drosophila</taxon>
        <taxon>Sophophora</taxon>
    </lineage>
</organism>